<name>A0A4Z2HPZ5_9TELE</name>
<accession>A0A4Z2HPZ5</accession>
<evidence type="ECO:0000256" key="1">
    <source>
        <dbReference type="SAM" id="MobiDB-lite"/>
    </source>
</evidence>
<evidence type="ECO:0000313" key="3">
    <source>
        <dbReference type="Proteomes" id="UP000314294"/>
    </source>
</evidence>
<keyword evidence="3" id="KW-1185">Reference proteome</keyword>
<proteinExistence type="predicted"/>
<organism evidence="2 3">
    <name type="scientific">Liparis tanakae</name>
    <name type="common">Tanaka's snailfish</name>
    <dbReference type="NCBI Taxonomy" id="230148"/>
    <lineage>
        <taxon>Eukaryota</taxon>
        <taxon>Metazoa</taxon>
        <taxon>Chordata</taxon>
        <taxon>Craniata</taxon>
        <taxon>Vertebrata</taxon>
        <taxon>Euteleostomi</taxon>
        <taxon>Actinopterygii</taxon>
        <taxon>Neopterygii</taxon>
        <taxon>Teleostei</taxon>
        <taxon>Neoteleostei</taxon>
        <taxon>Acanthomorphata</taxon>
        <taxon>Eupercaria</taxon>
        <taxon>Perciformes</taxon>
        <taxon>Cottioidei</taxon>
        <taxon>Cottales</taxon>
        <taxon>Liparidae</taxon>
        <taxon>Liparis</taxon>
    </lineage>
</organism>
<feature type="region of interest" description="Disordered" evidence="1">
    <location>
        <begin position="83"/>
        <end position="103"/>
    </location>
</feature>
<reference evidence="2 3" key="1">
    <citation type="submission" date="2019-03" db="EMBL/GenBank/DDBJ databases">
        <title>First draft genome of Liparis tanakae, snailfish: a comprehensive survey of snailfish specific genes.</title>
        <authorList>
            <person name="Kim W."/>
            <person name="Song I."/>
            <person name="Jeong J.-H."/>
            <person name="Kim D."/>
            <person name="Kim S."/>
            <person name="Ryu S."/>
            <person name="Song J.Y."/>
            <person name="Lee S.K."/>
        </authorList>
    </citation>
    <scope>NUCLEOTIDE SEQUENCE [LARGE SCALE GENOMIC DNA]</scope>
    <source>
        <tissue evidence="2">Muscle</tissue>
    </source>
</reference>
<comment type="caution">
    <text evidence="2">The sequence shown here is derived from an EMBL/GenBank/DDBJ whole genome shotgun (WGS) entry which is preliminary data.</text>
</comment>
<feature type="compositionally biased region" description="Acidic residues" evidence="1">
    <location>
        <begin position="20"/>
        <end position="29"/>
    </location>
</feature>
<dbReference type="Proteomes" id="UP000314294">
    <property type="component" value="Unassembled WGS sequence"/>
</dbReference>
<dbReference type="AlphaFoldDB" id="A0A4Z2HPZ5"/>
<gene>
    <name evidence="2" type="ORF">EYF80_022001</name>
</gene>
<feature type="region of interest" description="Disordered" evidence="1">
    <location>
        <begin position="1"/>
        <end position="65"/>
    </location>
</feature>
<feature type="compositionally biased region" description="Low complexity" evidence="1">
    <location>
        <begin position="10"/>
        <end position="19"/>
    </location>
</feature>
<protein>
    <submittedName>
        <fullName evidence="2">Uncharacterized protein</fullName>
    </submittedName>
</protein>
<dbReference type="EMBL" id="SRLO01000198">
    <property type="protein sequence ID" value="TNN67847.1"/>
    <property type="molecule type" value="Genomic_DNA"/>
</dbReference>
<sequence>MEEEDTMPGQQQQQQQQQQEEQEEEEEAGGTDAEGGCTPPLPMGRGGGGEGRGGHPAEQESNTGGILVLVVHLPETGVGTCEVPRADTGTPIKSVQLSSPPAPYCTRPTQSCVTLIQVPLPA</sequence>
<evidence type="ECO:0000313" key="2">
    <source>
        <dbReference type="EMBL" id="TNN67847.1"/>
    </source>
</evidence>